<evidence type="ECO:0000313" key="2">
    <source>
        <dbReference type="EMBL" id="GIE25598.1"/>
    </source>
</evidence>
<dbReference type="RefSeq" id="WP_203842539.1">
    <property type="nucleotide sequence ID" value="NZ_BAAATV010000025.1"/>
</dbReference>
<organism evidence="2 3">
    <name type="scientific">Winogradskya humida</name>
    <dbReference type="NCBI Taxonomy" id="113566"/>
    <lineage>
        <taxon>Bacteria</taxon>
        <taxon>Bacillati</taxon>
        <taxon>Actinomycetota</taxon>
        <taxon>Actinomycetes</taxon>
        <taxon>Micromonosporales</taxon>
        <taxon>Micromonosporaceae</taxon>
        <taxon>Winogradskya</taxon>
    </lineage>
</organism>
<comment type="caution">
    <text evidence="2">The sequence shown here is derived from an EMBL/GenBank/DDBJ whole genome shotgun (WGS) entry which is preliminary data.</text>
</comment>
<keyword evidence="3" id="KW-1185">Reference proteome</keyword>
<dbReference type="EMBL" id="BOMN01000124">
    <property type="protein sequence ID" value="GIE25598.1"/>
    <property type="molecule type" value="Genomic_DNA"/>
</dbReference>
<dbReference type="Proteomes" id="UP000603200">
    <property type="component" value="Unassembled WGS sequence"/>
</dbReference>
<evidence type="ECO:0008006" key="4">
    <source>
        <dbReference type="Google" id="ProtNLM"/>
    </source>
</evidence>
<evidence type="ECO:0000256" key="1">
    <source>
        <dbReference type="SAM" id="Phobius"/>
    </source>
</evidence>
<keyword evidence="1" id="KW-0812">Transmembrane</keyword>
<reference evidence="2 3" key="1">
    <citation type="submission" date="2021-01" db="EMBL/GenBank/DDBJ databases">
        <title>Whole genome shotgun sequence of Actinoplanes humidus NBRC 14915.</title>
        <authorList>
            <person name="Komaki H."/>
            <person name="Tamura T."/>
        </authorList>
    </citation>
    <scope>NUCLEOTIDE SEQUENCE [LARGE SCALE GENOMIC DNA]</scope>
    <source>
        <strain evidence="2 3">NBRC 14915</strain>
    </source>
</reference>
<gene>
    <name evidence="2" type="ORF">Ahu01nite_087000</name>
</gene>
<sequence length="102" mass="11390">MTANEIIDTRTPDEIRADIERTRTDFTRPRRMITTARSKAAELPGRARQAGQTAGDHWMATAAATMALAAAITALILQRQRAATQARQLAERTSWRPAFLKR</sequence>
<protein>
    <recommendedName>
        <fullName evidence="4">DUF3618 domain-containing protein</fullName>
    </recommendedName>
</protein>
<keyword evidence="1" id="KW-0472">Membrane</keyword>
<accession>A0ABQ4A4P6</accession>
<name>A0ABQ4A4P6_9ACTN</name>
<proteinExistence type="predicted"/>
<feature type="transmembrane region" description="Helical" evidence="1">
    <location>
        <begin position="58"/>
        <end position="77"/>
    </location>
</feature>
<evidence type="ECO:0000313" key="3">
    <source>
        <dbReference type="Proteomes" id="UP000603200"/>
    </source>
</evidence>
<keyword evidence="1" id="KW-1133">Transmembrane helix</keyword>